<keyword evidence="9" id="KW-0106">Calcium</keyword>
<dbReference type="EC" id="3.4.24.77" evidence="3"/>
<dbReference type="PIRSF" id="PIRSF016573">
    <property type="entry name" value="Peptidase_M7"/>
    <property type="match status" value="1"/>
</dbReference>
<keyword evidence="12" id="KW-1185">Reference proteome</keyword>
<comment type="cofactor">
    <cofactor evidence="9">
        <name>Zn(2+)</name>
        <dbReference type="ChEBI" id="CHEBI:29105"/>
    </cofactor>
    <text evidence="9">Binds 1 zinc ion per subunit.</text>
</comment>
<dbReference type="SUPFAM" id="SSF55486">
    <property type="entry name" value="Metalloproteases ('zincins'), catalytic domain"/>
    <property type="match status" value="1"/>
</dbReference>
<feature type="binding site" evidence="9">
    <location>
        <position position="120"/>
    </location>
    <ligand>
        <name>Zn(2+)</name>
        <dbReference type="ChEBI" id="CHEBI:29105"/>
        <note>catalytic</note>
    </ligand>
</feature>
<dbReference type="GO" id="GO:0008270">
    <property type="term" value="F:zinc ion binding"/>
    <property type="evidence" value="ECO:0007669"/>
    <property type="project" value="InterPro"/>
</dbReference>
<accession>A0A8H9IVF9</accession>
<keyword evidence="6 11" id="KW-0378">Hydrolase</keyword>
<evidence type="ECO:0000256" key="5">
    <source>
        <dbReference type="ARBA" id="ARBA00022723"/>
    </source>
</evidence>
<dbReference type="GO" id="GO:0004222">
    <property type="term" value="F:metalloendopeptidase activity"/>
    <property type="evidence" value="ECO:0007669"/>
    <property type="project" value="InterPro"/>
</dbReference>
<keyword evidence="11" id="KW-0645">Protease</keyword>
<evidence type="ECO:0000313" key="11">
    <source>
        <dbReference type="EMBL" id="GHF37903.1"/>
    </source>
</evidence>
<evidence type="ECO:0000256" key="3">
    <source>
        <dbReference type="ARBA" id="ARBA00012325"/>
    </source>
</evidence>
<reference evidence="11" key="2">
    <citation type="submission" date="2020-09" db="EMBL/GenBank/DDBJ databases">
        <authorList>
            <person name="Sun Q."/>
            <person name="Zhou Y."/>
        </authorList>
    </citation>
    <scope>NUCLEOTIDE SEQUENCE</scope>
    <source>
        <strain evidence="11">CGMCC 4.7679</strain>
    </source>
</reference>
<organism evidence="11 12">
    <name type="scientific">Amycolatopsis bartoniae</name>
    <dbReference type="NCBI Taxonomy" id="941986"/>
    <lineage>
        <taxon>Bacteria</taxon>
        <taxon>Bacillati</taxon>
        <taxon>Actinomycetota</taxon>
        <taxon>Actinomycetes</taxon>
        <taxon>Pseudonocardiales</taxon>
        <taxon>Pseudonocardiaceae</taxon>
        <taxon>Amycolatopsis</taxon>
    </lineage>
</organism>
<sequence length="170" mass="17527">MLAGVLAAAVPFGVQLVVDTSAHAAQVTTLYYSSSGAPDYVTQIDQAAANWNNAVTDVRLVKGGSATIVFHETNDGQGSYTSTDGHGHGQIYLDRQQVAEGFAPTRIAAHELGHNLGLPDDYSGPCSEVMSGHGPGTSCTNAVPSAAEAAQVQRDWANAFAAVGGVRQAE</sequence>
<reference evidence="11" key="1">
    <citation type="journal article" date="2014" name="Int. J. Syst. Evol. Microbiol.">
        <title>Complete genome sequence of Corynebacterium casei LMG S-19264T (=DSM 44701T), isolated from a smear-ripened cheese.</title>
        <authorList>
            <consortium name="US DOE Joint Genome Institute (JGI-PGF)"/>
            <person name="Walter F."/>
            <person name="Albersmeier A."/>
            <person name="Kalinowski J."/>
            <person name="Ruckert C."/>
        </authorList>
    </citation>
    <scope>NUCLEOTIDE SEQUENCE</scope>
    <source>
        <strain evidence="11">CGMCC 4.7679</strain>
    </source>
</reference>
<feature type="binding site" evidence="9">
    <location>
        <position position="110"/>
    </location>
    <ligand>
        <name>Zn(2+)</name>
        <dbReference type="ChEBI" id="CHEBI:29105"/>
        <note>catalytic</note>
    </ligand>
</feature>
<dbReference type="Pfam" id="PF02031">
    <property type="entry name" value="Peptidase_M7"/>
    <property type="match status" value="1"/>
</dbReference>
<dbReference type="GO" id="GO:0006508">
    <property type="term" value="P:proteolysis"/>
    <property type="evidence" value="ECO:0007669"/>
    <property type="project" value="UniProtKB-KW"/>
</dbReference>
<keyword evidence="5 9" id="KW-0479">Metal-binding</keyword>
<evidence type="ECO:0000256" key="4">
    <source>
        <dbReference type="ARBA" id="ARBA00019129"/>
    </source>
</evidence>
<keyword evidence="9" id="KW-0862">Zinc</keyword>
<comment type="similarity">
    <text evidence="2">Belongs to the peptidase M7 family.</text>
</comment>
<dbReference type="PRINTS" id="PR00787">
    <property type="entry name" value="NEUTRALPTASE"/>
</dbReference>
<feature type="binding site" evidence="9">
    <location>
        <position position="114"/>
    </location>
    <ligand>
        <name>Zn(2+)</name>
        <dbReference type="ChEBI" id="CHEBI:29105"/>
        <note>catalytic</note>
    </ligand>
</feature>
<evidence type="ECO:0000256" key="7">
    <source>
        <dbReference type="ARBA" id="ARBA00029927"/>
    </source>
</evidence>
<dbReference type="AlphaFoldDB" id="A0A8H9IVF9"/>
<evidence type="ECO:0000256" key="1">
    <source>
        <dbReference type="ARBA" id="ARBA00000612"/>
    </source>
</evidence>
<comment type="caution">
    <text evidence="11">The sequence shown here is derived from an EMBL/GenBank/DDBJ whole genome shotgun (WGS) entry which is preliminary data.</text>
</comment>
<feature type="disulfide bond" evidence="10">
    <location>
        <begin position="126"/>
        <end position="139"/>
    </location>
</feature>
<evidence type="ECO:0000256" key="9">
    <source>
        <dbReference type="PIRSR" id="PIRSR016573-2"/>
    </source>
</evidence>
<evidence type="ECO:0000256" key="8">
    <source>
        <dbReference type="PIRSR" id="PIRSR016573-1"/>
    </source>
</evidence>
<evidence type="ECO:0000256" key="10">
    <source>
        <dbReference type="PIRSR" id="PIRSR016573-3"/>
    </source>
</evidence>
<name>A0A8H9IVF9_9PSEU</name>
<dbReference type="Gene3D" id="3.40.390.10">
    <property type="entry name" value="Collagenase (Catalytic Domain)"/>
    <property type="match status" value="1"/>
</dbReference>
<evidence type="ECO:0000313" key="12">
    <source>
        <dbReference type="Proteomes" id="UP000658656"/>
    </source>
</evidence>
<gene>
    <name evidence="11" type="ORF">GCM10017566_08870</name>
</gene>
<dbReference type="GO" id="GO:0005576">
    <property type="term" value="C:extracellular region"/>
    <property type="evidence" value="ECO:0007669"/>
    <property type="project" value="InterPro"/>
</dbReference>
<feature type="binding site" evidence="9">
    <location>
        <position position="105"/>
    </location>
    <ligand>
        <name>Ca(2+)</name>
        <dbReference type="ChEBI" id="CHEBI:29108"/>
    </ligand>
</feature>
<proteinExistence type="inferred from homology"/>
<feature type="active site" evidence="8">
    <location>
        <position position="111"/>
    </location>
</feature>
<keyword evidence="6 11" id="KW-0482">Metalloprotease</keyword>
<dbReference type="InterPro" id="IPR000013">
    <property type="entry name" value="Peptidase_M7"/>
</dbReference>
<dbReference type="EMBL" id="BNAV01000001">
    <property type="protein sequence ID" value="GHF37903.1"/>
    <property type="molecule type" value="Genomic_DNA"/>
</dbReference>
<dbReference type="InterPro" id="IPR024079">
    <property type="entry name" value="MetalloPept_cat_dom_sf"/>
</dbReference>
<dbReference type="Proteomes" id="UP000658656">
    <property type="component" value="Unassembled WGS sequence"/>
</dbReference>
<evidence type="ECO:0000256" key="6">
    <source>
        <dbReference type="ARBA" id="ARBA00023049"/>
    </source>
</evidence>
<comment type="cofactor">
    <cofactor evidence="9">
        <name>Ca(2+)</name>
        <dbReference type="ChEBI" id="CHEBI:29108"/>
    </cofactor>
    <text evidence="9">Binds 1 Ca(2+) ion per subunit.</text>
</comment>
<protein>
    <recommendedName>
        <fullName evidence="4">Extracellular small neutral protease</fullName>
        <ecNumber evidence="3">3.4.24.77</ecNumber>
    </recommendedName>
    <alternativeName>
        <fullName evidence="7">Snapalysin</fullName>
    </alternativeName>
</protein>
<comment type="catalytic activity">
    <reaction evidence="1">
        <text>Hydrolyzes proteins with a preference for Tyr or Phe in the P1' position. Has no action on amino-acid p-nitroanilides.</text>
        <dbReference type="EC" id="3.4.24.77"/>
    </reaction>
</comment>
<evidence type="ECO:0000256" key="2">
    <source>
        <dbReference type="ARBA" id="ARBA00006571"/>
    </source>
</evidence>